<dbReference type="GO" id="GO:0046872">
    <property type="term" value="F:metal ion binding"/>
    <property type="evidence" value="ECO:0007669"/>
    <property type="project" value="UniProtKB-KW"/>
</dbReference>
<dbReference type="PANTHER" id="PTHR46458">
    <property type="entry name" value="BLR2807 PROTEIN"/>
    <property type="match status" value="1"/>
</dbReference>
<dbReference type="InterPro" id="IPR012292">
    <property type="entry name" value="Globin/Proto"/>
</dbReference>
<dbReference type="OrthoDB" id="436496at2759"/>
<dbReference type="EMBL" id="AZBU02000003">
    <property type="protein sequence ID" value="TKR87013.1"/>
    <property type="molecule type" value="Genomic_DNA"/>
</dbReference>
<dbReference type="PANTHER" id="PTHR46458:SF6">
    <property type="entry name" value="GLOBIN FAMILY PROFILE DOMAIN-CONTAINING PROTEIN"/>
    <property type="match status" value="1"/>
</dbReference>
<dbReference type="Proteomes" id="UP000298663">
    <property type="component" value="Unassembled WGS sequence"/>
</dbReference>
<sequence length="324" mass="37395">MNEAARVDEVNERIKILSDLSEKLGIDENGEIEDNDSEGGAELEDIQLARAHWIQLYKTNMQSTIIYNLFQNMLKQHPHVRPVWKFGRAFKDDDPNWRQTLENDIHFRHHCASLQAAITMIMENLDDVGGMSRLLQEIGTHHFFYDAFEPHLELLQDVFLHTIKDVLQETTESVDKRLENAWLQLFTQIRAHIGHGISMQRLNYLAQCATPKEIEMVKEMWEKVKEYGMQEAGTVLCQTALQAYGKLIKTQKIEFPITMDENSEMFLTFSDEVMKAIEMTIQAYDPEHGFGSLPDNMSSIVSKCMILEVCPSLVRKAVMEGKQE</sequence>
<reference evidence="6 7" key="2">
    <citation type="journal article" date="2019" name="G3 (Bethesda)">
        <title>Hybrid Assembly of the Genome of the Entomopathogenic Nematode Steinernema carpocapsae Identifies the X-Chromosome.</title>
        <authorList>
            <person name="Serra L."/>
            <person name="Macchietto M."/>
            <person name="Macias-Munoz A."/>
            <person name="McGill C.J."/>
            <person name="Rodriguez I.M."/>
            <person name="Rodriguez B."/>
            <person name="Murad R."/>
            <person name="Mortazavi A."/>
        </authorList>
    </citation>
    <scope>NUCLEOTIDE SEQUENCE [LARGE SCALE GENOMIC DNA]</scope>
    <source>
        <strain evidence="6 7">ALL</strain>
    </source>
</reference>
<dbReference type="PROSITE" id="PS01033">
    <property type="entry name" value="GLOBIN"/>
    <property type="match status" value="1"/>
</dbReference>
<evidence type="ECO:0000313" key="6">
    <source>
        <dbReference type="EMBL" id="TKR87013.1"/>
    </source>
</evidence>
<keyword evidence="4" id="KW-0813">Transport</keyword>
<keyword evidence="2" id="KW-0479">Metal-binding</keyword>
<dbReference type="InterPro" id="IPR009050">
    <property type="entry name" value="Globin-like_sf"/>
</dbReference>
<keyword evidence="7" id="KW-1185">Reference proteome</keyword>
<dbReference type="InterPro" id="IPR000971">
    <property type="entry name" value="Globin"/>
</dbReference>
<name>A0A4U5NV04_STECR</name>
<organism evidence="6 7">
    <name type="scientific">Steinernema carpocapsae</name>
    <name type="common">Entomopathogenic nematode</name>
    <dbReference type="NCBI Taxonomy" id="34508"/>
    <lineage>
        <taxon>Eukaryota</taxon>
        <taxon>Metazoa</taxon>
        <taxon>Ecdysozoa</taxon>
        <taxon>Nematoda</taxon>
        <taxon>Chromadorea</taxon>
        <taxon>Rhabditida</taxon>
        <taxon>Tylenchina</taxon>
        <taxon>Panagrolaimomorpha</taxon>
        <taxon>Strongyloidoidea</taxon>
        <taxon>Steinernematidae</taxon>
        <taxon>Steinernema</taxon>
    </lineage>
</organism>
<gene>
    <name evidence="6" type="ORF">L596_011492</name>
</gene>
<dbReference type="InterPro" id="IPR044399">
    <property type="entry name" value="Mb-like_M"/>
</dbReference>
<dbReference type="GO" id="GO:0019825">
    <property type="term" value="F:oxygen binding"/>
    <property type="evidence" value="ECO:0007669"/>
    <property type="project" value="InterPro"/>
</dbReference>
<dbReference type="Gene3D" id="1.10.490.10">
    <property type="entry name" value="Globins"/>
    <property type="match status" value="1"/>
</dbReference>
<protein>
    <recommendedName>
        <fullName evidence="5">Globin domain-containing protein</fullName>
    </recommendedName>
</protein>
<feature type="domain" description="Globin" evidence="5">
    <location>
        <begin position="40"/>
        <end position="198"/>
    </location>
</feature>
<reference evidence="6 7" key="1">
    <citation type="journal article" date="2015" name="Genome Biol.">
        <title>Comparative genomics of Steinernema reveals deeply conserved gene regulatory networks.</title>
        <authorList>
            <person name="Dillman A.R."/>
            <person name="Macchietto M."/>
            <person name="Porter C.F."/>
            <person name="Rogers A."/>
            <person name="Williams B."/>
            <person name="Antoshechkin I."/>
            <person name="Lee M.M."/>
            <person name="Goodwin Z."/>
            <person name="Lu X."/>
            <person name="Lewis E.E."/>
            <person name="Goodrich-Blair H."/>
            <person name="Stock S.P."/>
            <person name="Adams B.J."/>
            <person name="Sternberg P.W."/>
            <person name="Mortazavi A."/>
        </authorList>
    </citation>
    <scope>NUCLEOTIDE SEQUENCE [LARGE SCALE GENOMIC DNA]</scope>
    <source>
        <strain evidence="6 7">ALL</strain>
    </source>
</reference>
<accession>A0A4U5NV04</accession>
<comment type="caution">
    <text evidence="6">The sequence shown here is derived from an EMBL/GenBank/DDBJ whole genome shotgun (WGS) entry which is preliminary data.</text>
</comment>
<evidence type="ECO:0000259" key="5">
    <source>
        <dbReference type="PROSITE" id="PS01033"/>
    </source>
</evidence>
<keyword evidence="1 4" id="KW-0349">Heme</keyword>
<evidence type="ECO:0000256" key="4">
    <source>
        <dbReference type="RuleBase" id="RU000356"/>
    </source>
</evidence>
<evidence type="ECO:0000256" key="2">
    <source>
        <dbReference type="ARBA" id="ARBA00022723"/>
    </source>
</evidence>
<evidence type="ECO:0000313" key="7">
    <source>
        <dbReference type="Proteomes" id="UP000298663"/>
    </source>
</evidence>
<evidence type="ECO:0000256" key="3">
    <source>
        <dbReference type="ARBA" id="ARBA00023004"/>
    </source>
</evidence>
<dbReference type="SUPFAM" id="SSF46458">
    <property type="entry name" value="Globin-like"/>
    <property type="match status" value="1"/>
</dbReference>
<dbReference type="GO" id="GO:0020037">
    <property type="term" value="F:heme binding"/>
    <property type="evidence" value="ECO:0007669"/>
    <property type="project" value="InterPro"/>
</dbReference>
<dbReference type="Pfam" id="PF00042">
    <property type="entry name" value="Globin"/>
    <property type="match status" value="1"/>
</dbReference>
<dbReference type="GO" id="GO:0005344">
    <property type="term" value="F:oxygen carrier activity"/>
    <property type="evidence" value="ECO:0007669"/>
    <property type="project" value="UniProtKB-KW"/>
</dbReference>
<dbReference type="InterPro" id="IPR050532">
    <property type="entry name" value="Globin-like_OT"/>
</dbReference>
<evidence type="ECO:0000256" key="1">
    <source>
        <dbReference type="ARBA" id="ARBA00022617"/>
    </source>
</evidence>
<comment type="similarity">
    <text evidence="4">Belongs to the globin family.</text>
</comment>
<dbReference type="CDD" id="cd01040">
    <property type="entry name" value="Mb-like"/>
    <property type="match status" value="1"/>
</dbReference>
<proteinExistence type="inferred from homology"/>
<keyword evidence="4" id="KW-0561">Oxygen transport</keyword>
<dbReference type="AlphaFoldDB" id="A0A4U5NV04"/>
<keyword evidence="3" id="KW-0408">Iron</keyword>